<dbReference type="Pfam" id="PF00440">
    <property type="entry name" value="TetR_N"/>
    <property type="match status" value="1"/>
</dbReference>
<proteinExistence type="predicted"/>
<dbReference type="Proteomes" id="UP000051264">
    <property type="component" value="Unassembled WGS sequence"/>
</dbReference>
<sequence length="189" mass="21611">MANVDRRARKTQTAILNQFINLMAQKPISEITIRELAEAADINRRTFYLHYTDIYDLLRQTEDQVIVQFQQALTTFTTADHELSTGQAYFKMIMQYVTEHQRLLGVLCQNPDSELMNKLVKMTIDEGQRVIAFKDPQMAPFILNYCCWGIIGILHTAMRQATVDSETLNTLVDQLLVSSLAVGEATDYV</sequence>
<reference evidence="4 5" key="1">
    <citation type="journal article" date="2015" name="Genome Announc.">
        <title>Expanding the biotechnology potential of lactobacilli through comparative genomics of 213 strains and associated genera.</title>
        <authorList>
            <person name="Sun Z."/>
            <person name="Harris H.M."/>
            <person name="McCann A."/>
            <person name="Guo C."/>
            <person name="Argimon S."/>
            <person name="Zhang W."/>
            <person name="Yang X."/>
            <person name="Jeffery I.B."/>
            <person name="Cooney J.C."/>
            <person name="Kagawa T.F."/>
            <person name="Liu W."/>
            <person name="Song Y."/>
            <person name="Salvetti E."/>
            <person name="Wrobel A."/>
            <person name="Rasinkangas P."/>
            <person name="Parkhill J."/>
            <person name="Rea M.C."/>
            <person name="O'Sullivan O."/>
            <person name="Ritari J."/>
            <person name="Douillard F.P."/>
            <person name="Paul Ross R."/>
            <person name="Yang R."/>
            <person name="Briner A.E."/>
            <person name="Felis G.E."/>
            <person name="de Vos W.M."/>
            <person name="Barrangou R."/>
            <person name="Klaenhammer T.R."/>
            <person name="Caufield P.W."/>
            <person name="Cui Y."/>
            <person name="Zhang H."/>
            <person name="O'Toole P.W."/>
        </authorList>
    </citation>
    <scope>NUCLEOTIDE SEQUENCE [LARGE SCALE GENOMIC DNA]</scope>
    <source>
        <strain evidence="4 5">DSM 14340</strain>
    </source>
</reference>
<dbReference type="PATRIC" id="fig|1423747.3.peg.1269"/>
<dbReference type="EMBL" id="AZEX01000035">
    <property type="protein sequence ID" value="KRL60807.1"/>
    <property type="molecule type" value="Genomic_DNA"/>
</dbReference>
<dbReference type="eggNOG" id="COG1309">
    <property type="taxonomic scope" value="Bacteria"/>
</dbReference>
<gene>
    <name evidence="4" type="ORF">FC69_GL001243</name>
</gene>
<evidence type="ECO:0000313" key="4">
    <source>
        <dbReference type="EMBL" id="KRL60807.1"/>
    </source>
</evidence>
<dbReference type="InterPro" id="IPR050624">
    <property type="entry name" value="HTH-type_Tx_Regulator"/>
</dbReference>
<feature type="DNA-binding region" description="H-T-H motif" evidence="2">
    <location>
        <begin position="32"/>
        <end position="51"/>
    </location>
</feature>
<dbReference type="PANTHER" id="PTHR43479">
    <property type="entry name" value="ACREF/ENVCD OPERON REPRESSOR-RELATED"/>
    <property type="match status" value="1"/>
</dbReference>
<dbReference type="SUPFAM" id="SSF46689">
    <property type="entry name" value="Homeodomain-like"/>
    <property type="match status" value="1"/>
</dbReference>
<dbReference type="STRING" id="1423747.FC69_GL001243"/>
<dbReference type="InterPro" id="IPR009057">
    <property type="entry name" value="Homeodomain-like_sf"/>
</dbReference>
<evidence type="ECO:0000256" key="2">
    <source>
        <dbReference type="PROSITE-ProRule" id="PRU00335"/>
    </source>
</evidence>
<dbReference type="OrthoDB" id="9810250at2"/>
<keyword evidence="1 2" id="KW-0238">DNA-binding</keyword>
<evidence type="ECO:0000259" key="3">
    <source>
        <dbReference type="PROSITE" id="PS50977"/>
    </source>
</evidence>
<comment type="caution">
    <text evidence="4">The sequence shown here is derived from an EMBL/GenBank/DDBJ whole genome shotgun (WGS) entry which is preliminary data.</text>
</comment>
<dbReference type="InterPro" id="IPR001647">
    <property type="entry name" value="HTH_TetR"/>
</dbReference>
<dbReference type="PANTHER" id="PTHR43479:SF7">
    <property type="entry name" value="TETR-FAMILY TRANSCRIPTIONAL REGULATOR"/>
    <property type="match status" value="1"/>
</dbReference>
<protein>
    <submittedName>
        <fullName evidence="4">TetR family transcriptional regulator</fullName>
    </submittedName>
</protein>
<name>A0A0R1RUK3_9LACO</name>
<evidence type="ECO:0000313" key="5">
    <source>
        <dbReference type="Proteomes" id="UP000051264"/>
    </source>
</evidence>
<dbReference type="PROSITE" id="PS50977">
    <property type="entry name" value="HTH_TETR_2"/>
    <property type="match status" value="1"/>
</dbReference>
<feature type="domain" description="HTH tetR-type" evidence="3">
    <location>
        <begin position="9"/>
        <end position="69"/>
    </location>
</feature>
<organism evidence="4 5">
    <name type="scientific">Latilactobacillus fuchuensis DSM 14340 = JCM 11249</name>
    <dbReference type="NCBI Taxonomy" id="1423747"/>
    <lineage>
        <taxon>Bacteria</taxon>
        <taxon>Bacillati</taxon>
        <taxon>Bacillota</taxon>
        <taxon>Bacilli</taxon>
        <taxon>Lactobacillales</taxon>
        <taxon>Lactobacillaceae</taxon>
        <taxon>Latilactobacillus</taxon>
    </lineage>
</organism>
<dbReference type="GO" id="GO:0003677">
    <property type="term" value="F:DNA binding"/>
    <property type="evidence" value="ECO:0007669"/>
    <property type="project" value="UniProtKB-UniRule"/>
</dbReference>
<dbReference type="Gene3D" id="1.10.357.10">
    <property type="entry name" value="Tetracycline Repressor, domain 2"/>
    <property type="match status" value="1"/>
</dbReference>
<evidence type="ECO:0000256" key="1">
    <source>
        <dbReference type="ARBA" id="ARBA00023125"/>
    </source>
</evidence>
<dbReference type="RefSeq" id="WP_025082934.1">
    <property type="nucleotide sequence ID" value="NZ_AZEX01000035.1"/>
</dbReference>
<dbReference type="AlphaFoldDB" id="A0A0R1RUK3"/>
<accession>A0A0R1RUK3</accession>